<keyword evidence="3 11" id="KW-0716">Sensory transduction</keyword>
<evidence type="ECO:0000313" key="13">
    <source>
        <dbReference type="Proteomes" id="UP000001070"/>
    </source>
</evidence>
<dbReference type="GO" id="GO:0004984">
    <property type="term" value="F:olfactory receptor activity"/>
    <property type="evidence" value="ECO:0007669"/>
    <property type="project" value="InterPro"/>
</dbReference>
<keyword evidence="7 11" id="KW-0472">Membrane</keyword>
<dbReference type="GO" id="GO:0007165">
    <property type="term" value="P:signal transduction"/>
    <property type="evidence" value="ECO:0007669"/>
    <property type="project" value="UniProtKB-KW"/>
</dbReference>
<dbReference type="OMA" id="FCAIRMM"/>
<comment type="similarity">
    <text evidence="11">Belongs to the insect chemoreceptor superfamily. Heteromeric odorant receptor channel (TC 1.A.69) family.</text>
</comment>
<comment type="subcellular location">
    <subcellularLocation>
        <location evidence="1 11">Cell membrane</location>
        <topology evidence="1 11">Multi-pass membrane protein</topology>
    </subcellularLocation>
</comment>
<keyword evidence="9 11" id="KW-0807">Transducer</keyword>
<keyword evidence="5 11" id="KW-0552">Olfaction</keyword>
<evidence type="ECO:0000256" key="10">
    <source>
        <dbReference type="ARBA" id="ARBA00038679"/>
    </source>
</evidence>
<proteinExistence type="inferred from homology"/>
<keyword evidence="6 11" id="KW-1133">Transmembrane helix</keyword>
<evidence type="ECO:0000256" key="11">
    <source>
        <dbReference type="RuleBase" id="RU351113"/>
    </source>
</evidence>
<feature type="transmembrane region" description="Helical" evidence="11">
    <location>
        <begin position="42"/>
        <end position="66"/>
    </location>
</feature>
<evidence type="ECO:0000256" key="2">
    <source>
        <dbReference type="ARBA" id="ARBA00022475"/>
    </source>
</evidence>
<name>B4JCI4_DROGR</name>
<feature type="transmembrane region" description="Helical" evidence="11">
    <location>
        <begin position="280"/>
        <end position="301"/>
    </location>
</feature>
<evidence type="ECO:0000256" key="4">
    <source>
        <dbReference type="ARBA" id="ARBA00022692"/>
    </source>
</evidence>
<evidence type="ECO:0000256" key="9">
    <source>
        <dbReference type="ARBA" id="ARBA00023224"/>
    </source>
</evidence>
<dbReference type="GO" id="GO:0005549">
    <property type="term" value="F:odorant binding"/>
    <property type="evidence" value="ECO:0007669"/>
    <property type="project" value="InterPro"/>
</dbReference>
<evidence type="ECO:0000256" key="6">
    <source>
        <dbReference type="ARBA" id="ARBA00022989"/>
    </source>
</evidence>
<comment type="subunit">
    <text evidence="10">Interacts with Orco. Complexes exist early in the endomembrane system in olfactory sensory neurons (OSNs), coupling these complexes to the conserved ciliary trafficking pathway.</text>
</comment>
<protein>
    <recommendedName>
        <fullName evidence="11">Odorant receptor</fullName>
    </recommendedName>
</protein>
<evidence type="ECO:0000256" key="7">
    <source>
        <dbReference type="ARBA" id="ARBA00023136"/>
    </source>
</evidence>
<dbReference type="Proteomes" id="UP000001070">
    <property type="component" value="Unassembled WGS sequence"/>
</dbReference>
<accession>B4JCI4</accession>
<dbReference type="PhylomeDB" id="B4JCI4"/>
<feature type="transmembrane region" description="Helical" evidence="11">
    <location>
        <begin position="139"/>
        <end position="159"/>
    </location>
</feature>
<dbReference type="InParanoid" id="B4JCI4"/>
<dbReference type="OrthoDB" id="8185860at2759"/>
<dbReference type="GO" id="GO:0005886">
    <property type="term" value="C:plasma membrane"/>
    <property type="evidence" value="ECO:0007669"/>
    <property type="project" value="UniProtKB-SubCell"/>
</dbReference>
<sequence length="351" mass="41028">MQKAFVTFKDFMSLPRIFYHLVGMDYYEPPGSKANSNRLLNVILLLNVLNTGFNMCMEFVLIVQYYRNGQDIEVICMMVTYLCYISVGQLKIINAWTQKSKLNGLVNEMEAIFPAGIREQQDKYQVDYYFKRVRYFMRLFSDLLLMLFVVYSVYNFVYYQVQRFVLHTPNTEKPLPYYSTCPWDCLDHWSYYLIYTSQIWCGIVTAAGHIATDLSIYGFTMQLVMHFDYISKTLIEYQVQSGRVENGHAKDIQQLKGLIIYHHNLFGLSDVMNSMFELPVLLNFATSTVWVCIVAFQMTLGLSAGQTLKLIVAMTSALTEIYIICYFSDLLIVSFLKISYRLFCIIRTMYQ</sequence>
<dbReference type="PANTHER" id="PTHR21137:SF44">
    <property type="entry name" value="ODORANT RECEPTOR 13A-RELATED"/>
    <property type="match status" value="1"/>
</dbReference>
<reference evidence="12 13" key="1">
    <citation type="journal article" date="2007" name="Nature">
        <title>Evolution of genes and genomes on the Drosophila phylogeny.</title>
        <authorList>
            <consortium name="Drosophila 12 Genomes Consortium"/>
            <person name="Clark A.G."/>
            <person name="Eisen M.B."/>
            <person name="Smith D.R."/>
            <person name="Bergman C.M."/>
            <person name="Oliver B."/>
            <person name="Markow T.A."/>
            <person name="Kaufman T.C."/>
            <person name="Kellis M."/>
            <person name="Gelbart W."/>
            <person name="Iyer V.N."/>
            <person name="Pollard D.A."/>
            <person name="Sackton T.B."/>
            <person name="Larracuente A.M."/>
            <person name="Singh N.D."/>
            <person name="Abad J.P."/>
            <person name="Abt D.N."/>
            <person name="Adryan B."/>
            <person name="Aguade M."/>
            <person name="Akashi H."/>
            <person name="Anderson W.W."/>
            <person name="Aquadro C.F."/>
            <person name="Ardell D.H."/>
            <person name="Arguello R."/>
            <person name="Artieri C.G."/>
            <person name="Barbash D.A."/>
            <person name="Barker D."/>
            <person name="Barsanti P."/>
            <person name="Batterham P."/>
            <person name="Batzoglou S."/>
            <person name="Begun D."/>
            <person name="Bhutkar A."/>
            <person name="Blanco E."/>
            <person name="Bosak S.A."/>
            <person name="Bradley R.K."/>
            <person name="Brand A.D."/>
            <person name="Brent M.R."/>
            <person name="Brooks A.N."/>
            <person name="Brown R.H."/>
            <person name="Butlin R.K."/>
            <person name="Caggese C."/>
            <person name="Calvi B.R."/>
            <person name="Bernardo de Carvalho A."/>
            <person name="Caspi A."/>
            <person name="Castrezana S."/>
            <person name="Celniker S.E."/>
            <person name="Chang J.L."/>
            <person name="Chapple C."/>
            <person name="Chatterji S."/>
            <person name="Chinwalla A."/>
            <person name="Civetta A."/>
            <person name="Clifton S.W."/>
            <person name="Comeron J.M."/>
            <person name="Costello J.C."/>
            <person name="Coyne J.A."/>
            <person name="Daub J."/>
            <person name="David R.G."/>
            <person name="Delcher A.L."/>
            <person name="Delehaunty K."/>
            <person name="Do C.B."/>
            <person name="Ebling H."/>
            <person name="Edwards K."/>
            <person name="Eickbush T."/>
            <person name="Evans J.D."/>
            <person name="Filipski A."/>
            <person name="Findeiss S."/>
            <person name="Freyhult E."/>
            <person name="Fulton L."/>
            <person name="Fulton R."/>
            <person name="Garcia A.C."/>
            <person name="Gardiner A."/>
            <person name="Garfield D.A."/>
            <person name="Garvin B.E."/>
            <person name="Gibson G."/>
            <person name="Gilbert D."/>
            <person name="Gnerre S."/>
            <person name="Godfrey J."/>
            <person name="Good R."/>
            <person name="Gotea V."/>
            <person name="Gravely B."/>
            <person name="Greenberg A.J."/>
            <person name="Griffiths-Jones S."/>
            <person name="Gross S."/>
            <person name="Guigo R."/>
            <person name="Gustafson E.A."/>
            <person name="Haerty W."/>
            <person name="Hahn M.W."/>
            <person name="Halligan D.L."/>
            <person name="Halpern A.L."/>
            <person name="Halter G.M."/>
            <person name="Han M.V."/>
            <person name="Heger A."/>
            <person name="Hillier L."/>
            <person name="Hinrichs A.S."/>
            <person name="Holmes I."/>
            <person name="Hoskins R.A."/>
            <person name="Hubisz M.J."/>
            <person name="Hultmark D."/>
            <person name="Huntley M.A."/>
            <person name="Jaffe D.B."/>
            <person name="Jagadeeshan S."/>
            <person name="Jeck W.R."/>
            <person name="Johnson J."/>
            <person name="Jones C.D."/>
            <person name="Jordan W.C."/>
            <person name="Karpen G.H."/>
            <person name="Kataoka E."/>
            <person name="Keightley P.D."/>
            <person name="Kheradpour P."/>
            <person name="Kirkness E.F."/>
            <person name="Koerich L.B."/>
            <person name="Kristiansen K."/>
            <person name="Kudrna D."/>
            <person name="Kulathinal R.J."/>
            <person name="Kumar S."/>
            <person name="Kwok R."/>
            <person name="Lander E."/>
            <person name="Langley C.H."/>
            <person name="Lapoint R."/>
            <person name="Lazzaro B.P."/>
            <person name="Lee S.J."/>
            <person name="Levesque L."/>
            <person name="Li R."/>
            <person name="Lin C.F."/>
            <person name="Lin M.F."/>
            <person name="Lindblad-Toh K."/>
            <person name="Llopart A."/>
            <person name="Long M."/>
            <person name="Low L."/>
            <person name="Lozovsky E."/>
            <person name="Lu J."/>
            <person name="Luo M."/>
            <person name="Machado C.A."/>
            <person name="Makalowski W."/>
            <person name="Marzo M."/>
            <person name="Matsuda M."/>
            <person name="Matzkin L."/>
            <person name="McAllister B."/>
            <person name="McBride C.S."/>
            <person name="McKernan B."/>
            <person name="McKernan K."/>
            <person name="Mendez-Lago M."/>
            <person name="Minx P."/>
            <person name="Mollenhauer M.U."/>
            <person name="Montooth K."/>
            <person name="Mount S.M."/>
            <person name="Mu X."/>
            <person name="Myers E."/>
            <person name="Negre B."/>
            <person name="Newfeld S."/>
            <person name="Nielsen R."/>
            <person name="Noor M.A."/>
            <person name="O'Grady P."/>
            <person name="Pachter L."/>
            <person name="Papaceit M."/>
            <person name="Parisi M.J."/>
            <person name="Parisi M."/>
            <person name="Parts L."/>
            <person name="Pedersen J.S."/>
            <person name="Pesole G."/>
            <person name="Phillippy A.M."/>
            <person name="Ponting C.P."/>
            <person name="Pop M."/>
            <person name="Porcelli D."/>
            <person name="Powell J.R."/>
            <person name="Prohaska S."/>
            <person name="Pruitt K."/>
            <person name="Puig M."/>
            <person name="Quesneville H."/>
            <person name="Ram K.R."/>
            <person name="Rand D."/>
            <person name="Rasmussen M.D."/>
            <person name="Reed L.K."/>
            <person name="Reenan R."/>
            <person name="Reily A."/>
            <person name="Remington K.A."/>
            <person name="Rieger T.T."/>
            <person name="Ritchie M.G."/>
            <person name="Robin C."/>
            <person name="Rogers Y.H."/>
            <person name="Rohde C."/>
            <person name="Rozas J."/>
            <person name="Rubenfield M.J."/>
            <person name="Ruiz A."/>
            <person name="Russo S."/>
            <person name="Salzberg S.L."/>
            <person name="Sanchez-Gracia A."/>
            <person name="Saranga D.J."/>
            <person name="Sato H."/>
            <person name="Schaeffer S.W."/>
            <person name="Schatz M.C."/>
            <person name="Schlenke T."/>
            <person name="Schwartz R."/>
            <person name="Segarra C."/>
            <person name="Singh R.S."/>
            <person name="Sirot L."/>
            <person name="Sirota M."/>
            <person name="Sisneros N.B."/>
            <person name="Smith C.D."/>
            <person name="Smith T.F."/>
            <person name="Spieth J."/>
            <person name="Stage D.E."/>
            <person name="Stark A."/>
            <person name="Stephan W."/>
            <person name="Strausberg R.L."/>
            <person name="Strempel S."/>
            <person name="Sturgill D."/>
            <person name="Sutton G."/>
            <person name="Sutton G.G."/>
            <person name="Tao W."/>
            <person name="Teichmann S."/>
            <person name="Tobari Y.N."/>
            <person name="Tomimura Y."/>
            <person name="Tsolas J.M."/>
            <person name="Valente V.L."/>
            <person name="Venter E."/>
            <person name="Venter J.C."/>
            <person name="Vicario S."/>
            <person name="Vieira F.G."/>
            <person name="Vilella A.J."/>
            <person name="Villasante A."/>
            <person name="Walenz B."/>
            <person name="Wang J."/>
            <person name="Wasserman M."/>
            <person name="Watts T."/>
            <person name="Wilson D."/>
            <person name="Wilson R.K."/>
            <person name="Wing R.A."/>
            <person name="Wolfner M.F."/>
            <person name="Wong A."/>
            <person name="Wong G.K."/>
            <person name="Wu C.I."/>
            <person name="Wu G."/>
            <person name="Yamamoto D."/>
            <person name="Yang H.P."/>
            <person name="Yang S.P."/>
            <person name="Yorke J.A."/>
            <person name="Yoshida K."/>
            <person name="Zdobnov E."/>
            <person name="Zhang P."/>
            <person name="Zhang Y."/>
            <person name="Zimin A.V."/>
            <person name="Baldwin J."/>
            <person name="Abdouelleil A."/>
            <person name="Abdulkadir J."/>
            <person name="Abebe A."/>
            <person name="Abera B."/>
            <person name="Abreu J."/>
            <person name="Acer S.C."/>
            <person name="Aftuck L."/>
            <person name="Alexander A."/>
            <person name="An P."/>
            <person name="Anderson E."/>
            <person name="Anderson S."/>
            <person name="Arachi H."/>
            <person name="Azer M."/>
            <person name="Bachantsang P."/>
            <person name="Barry A."/>
            <person name="Bayul T."/>
            <person name="Berlin A."/>
            <person name="Bessette D."/>
            <person name="Bloom T."/>
            <person name="Blye J."/>
            <person name="Boguslavskiy L."/>
            <person name="Bonnet C."/>
            <person name="Boukhgalter B."/>
            <person name="Bourzgui I."/>
            <person name="Brown A."/>
            <person name="Cahill P."/>
            <person name="Channer S."/>
            <person name="Cheshatsang Y."/>
            <person name="Chuda L."/>
            <person name="Citroen M."/>
            <person name="Collymore A."/>
            <person name="Cooke P."/>
            <person name="Costello M."/>
            <person name="D'Aco K."/>
            <person name="Daza R."/>
            <person name="De Haan G."/>
            <person name="DeGray S."/>
            <person name="DeMaso C."/>
            <person name="Dhargay N."/>
            <person name="Dooley K."/>
            <person name="Dooley E."/>
            <person name="Doricent M."/>
            <person name="Dorje P."/>
            <person name="Dorjee K."/>
            <person name="Dupes A."/>
            <person name="Elong R."/>
            <person name="Falk J."/>
            <person name="Farina A."/>
            <person name="Faro S."/>
            <person name="Ferguson D."/>
            <person name="Fisher S."/>
            <person name="Foley C.D."/>
            <person name="Franke A."/>
            <person name="Friedrich D."/>
            <person name="Gadbois L."/>
            <person name="Gearin G."/>
            <person name="Gearin C.R."/>
            <person name="Giannoukos G."/>
            <person name="Goode T."/>
            <person name="Graham J."/>
            <person name="Grandbois E."/>
            <person name="Grewal S."/>
            <person name="Gyaltsen K."/>
            <person name="Hafez N."/>
            <person name="Hagos B."/>
            <person name="Hall J."/>
            <person name="Henson C."/>
            <person name="Hollinger A."/>
            <person name="Honan T."/>
            <person name="Huard M.D."/>
            <person name="Hughes L."/>
            <person name="Hurhula B."/>
            <person name="Husby M.E."/>
            <person name="Kamat A."/>
            <person name="Kanga B."/>
            <person name="Kashin S."/>
            <person name="Khazanovich D."/>
            <person name="Kisner P."/>
            <person name="Lance K."/>
            <person name="Lara M."/>
            <person name="Lee W."/>
            <person name="Lennon N."/>
            <person name="Letendre F."/>
            <person name="LeVine R."/>
            <person name="Lipovsky A."/>
            <person name="Liu X."/>
            <person name="Liu J."/>
            <person name="Liu S."/>
            <person name="Lokyitsang T."/>
            <person name="Lokyitsang Y."/>
            <person name="Lubonja R."/>
            <person name="Lui A."/>
            <person name="MacDonald P."/>
            <person name="Magnisalis V."/>
            <person name="Maru K."/>
            <person name="Matthews C."/>
            <person name="McCusker W."/>
            <person name="McDonough S."/>
            <person name="Mehta T."/>
            <person name="Meldrim J."/>
            <person name="Meneus L."/>
            <person name="Mihai O."/>
            <person name="Mihalev A."/>
            <person name="Mihova T."/>
            <person name="Mittelman R."/>
            <person name="Mlenga V."/>
            <person name="Montmayeur A."/>
            <person name="Mulrain L."/>
            <person name="Navidi A."/>
            <person name="Naylor J."/>
            <person name="Negash T."/>
            <person name="Nguyen T."/>
            <person name="Nguyen N."/>
            <person name="Nicol R."/>
            <person name="Norbu C."/>
            <person name="Norbu N."/>
            <person name="Novod N."/>
            <person name="O'Neill B."/>
            <person name="Osman S."/>
            <person name="Markiewicz E."/>
            <person name="Oyono O.L."/>
            <person name="Patti C."/>
            <person name="Phunkhang P."/>
            <person name="Pierre F."/>
            <person name="Priest M."/>
            <person name="Raghuraman S."/>
            <person name="Rege F."/>
            <person name="Reyes R."/>
            <person name="Rise C."/>
            <person name="Rogov P."/>
            <person name="Ross K."/>
            <person name="Ryan E."/>
            <person name="Settipalli S."/>
            <person name="Shea T."/>
            <person name="Sherpa N."/>
            <person name="Shi L."/>
            <person name="Shih D."/>
            <person name="Sparrow T."/>
            <person name="Spaulding J."/>
            <person name="Stalker J."/>
            <person name="Stange-Thomann N."/>
            <person name="Stavropoulos S."/>
            <person name="Stone C."/>
            <person name="Strader C."/>
            <person name="Tesfaye S."/>
            <person name="Thomson T."/>
            <person name="Thoulutsang Y."/>
            <person name="Thoulutsang D."/>
            <person name="Topham K."/>
            <person name="Topping I."/>
            <person name="Tsamla T."/>
            <person name="Vassiliev H."/>
            <person name="Vo A."/>
            <person name="Wangchuk T."/>
            <person name="Wangdi T."/>
            <person name="Weiand M."/>
            <person name="Wilkinson J."/>
            <person name="Wilson A."/>
            <person name="Yadav S."/>
            <person name="Young G."/>
            <person name="Yu Q."/>
            <person name="Zembek L."/>
            <person name="Zhong D."/>
            <person name="Zimmer A."/>
            <person name="Zwirko Z."/>
            <person name="Jaffe D.B."/>
            <person name="Alvarez P."/>
            <person name="Brockman W."/>
            <person name="Butler J."/>
            <person name="Chin C."/>
            <person name="Gnerre S."/>
            <person name="Grabherr M."/>
            <person name="Kleber M."/>
            <person name="Mauceli E."/>
            <person name="MacCallum I."/>
        </authorList>
    </citation>
    <scope>NUCLEOTIDE SEQUENCE [LARGE SCALE GENOMIC DNA]</scope>
    <source>
        <strain evidence="13">Tucson 15287-2541.00</strain>
    </source>
</reference>
<organism evidence="13">
    <name type="scientific">Drosophila grimshawi</name>
    <name type="common">Hawaiian fruit fly</name>
    <name type="synonym">Idiomyia grimshawi</name>
    <dbReference type="NCBI Taxonomy" id="7222"/>
    <lineage>
        <taxon>Eukaryota</taxon>
        <taxon>Metazoa</taxon>
        <taxon>Ecdysozoa</taxon>
        <taxon>Arthropoda</taxon>
        <taxon>Hexapoda</taxon>
        <taxon>Insecta</taxon>
        <taxon>Pterygota</taxon>
        <taxon>Neoptera</taxon>
        <taxon>Endopterygota</taxon>
        <taxon>Diptera</taxon>
        <taxon>Brachycera</taxon>
        <taxon>Muscomorpha</taxon>
        <taxon>Ephydroidea</taxon>
        <taxon>Drosophilidae</taxon>
        <taxon>Drosophila</taxon>
        <taxon>Hawaiian Drosophila</taxon>
    </lineage>
</organism>
<evidence type="ECO:0000256" key="1">
    <source>
        <dbReference type="ARBA" id="ARBA00004651"/>
    </source>
</evidence>
<dbReference type="PANTHER" id="PTHR21137">
    <property type="entry name" value="ODORANT RECEPTOR"/>
    <property type="match status" value="1"/>
</dbReference>
<evidence type="ECO:0000256" key="5">
    <source>
        <dbReference type="ARBA" id="ARBA00022725"/>
    </source>
</evidence>
<dbReference type="AlphaFoldDB" id="B4JCI4"/>
<keyword evidence="2" id="KW-1003">Cell membrane</keyword>
<keyword evidence="8 11" id="KW-0675">Receptor</keyword>
<feature type="transmembrane region" description="Helical" evidence="11">
    <location>
        <begin position="321"/>
        <end position="340"/>
    </location>
</feature>
<feature type="transmembrane region" description="Helical" evidence="11">
    <location>
        <begin position="72"/>
        <end position="93"/>
    </location>
</feature>
<dbReference type="eggNOG" id="ENOG502SR0T">
    <property type="taxonomic scope" value="Eukaryota"/>
</dbReference>
<comment type="caution">
    <text evidence="11">Lacks conserved residue(s) required for the propagation of feature annotation.</text>
</comment>
<dbReference type="Pfam" id="PF02949">
    <property type="entry name" value="7tm_6"/>
    <property type="match status" value="1"/>
</dbReference>
<evidence type="ECO:0000256" key="3">
    <source>
        <dbReference type="ARBA" id="ARBA00022606"/>
    </source>
</evidence>
<dbReference type="HOGENOM" id="CLU_033399_0_0_1"/>
<dbReference type="InterPro" id="IPR004117">
    <property type="entry name" value="7tm6_olfct_rcpt"/>
</dbReference>
<evidence type="ECO:0000313" key="12">
    <source>
        <dbReference type="EMBL" id="EDW03138.1"/>
    </source>
</evidence>
<evidence type="ECO:0000256" key="8">
    <source>
        <dbReference type="ARBA" id="ARBA00023170"/>
    </source>
</evidence>
<gene>
    <name evidence="12" type="primary">Dgri\GH17253</name>
    <name evidence="12" type="ORF">Dgri_GH17253</name>
</gene>
<keyword evidence="13" id="KW-1185">Reference proteome</keyword>
<feature type="transmembrane region" description="Helical" evidence="11">
    <location>
        <begin position="192"/>
        <end position="211"/>
    </location>
</feature>
<dbReference type="EMBL" id="CH916368">
    <property type="protein sequence ID" value="EDW03138.1"/>
    <property type="molecule type" value="Genomic_DNA"/>
</dbReference>
<keyword evidence="4 11" id="KW-0812">Transmembrane</keyword>